<accession>A0ABU6ZQQ4</accession>
<sequence>MPPNLRGRLKQCKIGAIPQSRFQCNSQKFQVRCPWIKLQQRRMPSNLRVRLKQCKIGAIPQSRFKCKIGVTRCQQQMLAMSGMKQVLLQL</sequence>
<proteinExistence type="predicted"/>
<protein>
    <submittedName>
        <fullName evidence="1">Uncharacterized protein</fullName>
    </submittedName>
</protein>
<comment type="caution">
    <text evidence="1">The sequence shown here is derived from an EMBL/GenBank/DDBJ whole genome shotgun (WGS) entry which is preliminary data.</text>
</comment>
<gene>
    <name evidence="1" type="ORF">PIB30_082412</name>
</gene>
<evidence type="ECO:0000313" key="1">
    <source>
        <dbReference type="EMBL" id="MED6224267.1"/>
    </source>
</evidence>
<dbReference type="Proteomes" id="UP001341840">
    <property type="component" value="Unassembled WGS sequence"/>
</dbReference>
<evidence type="ECO:0000313" key="2">
    <source>
        <dbReference type="Proteomes" id="UP001341840"/>
    </source>
</evidence>
<reference evidence="1 2" key="1">
    <citation type="journal article" date="2023" name="Plants (Basel)">
        <title>Bridging the Gap: Combining Genomics and Transcriptomics Approaches to Understand Stylosanthes scabra, an Orphan Legume from the Brazilian Caatinga.</title>
        <authorList>
            <person name="Ferreira-Neto J.R.C."/>
            <person name="da Silva M.D."/>
            <person name="Binneck E."/>
            <person name="de Melo N.F."/>
            <person name="da Silva R.H."/>
            <person name="de Melo A.L.T.M."/>
            <person name="Pandolfi V."/>
            <person name="Bustamante F.O."/>
            <person name="Brasileiro-Vidal A.C."/>
            <person name="Benko-Iseppon A.M."/>
        </authorList>
    </citation>
    <scope>NUCLEOTIDE SEQUENCE [LARGE SCALE GENOMIC DNA]</scope>
    <source>
        <tissue evidence="1">Leaves</tissue>
    </source>
</reference>
<dbReference type="EMBL" id="JASCZI010273127">
    <property type="protein sequence ID" value="MED6224267.1"/>
    <property type="molecule type" value="Genomic_DNA"/>
</dbReference>
<keyword evidence="2" id="KW-1185">Reference proteome</keyword>
<organism evidence="1 2">
    <name type="scientific">Stylosanthes scabra</name>
    <dbReference type="NCBI Taxonomy" id="79078"/>
    <lineage>
        <taxon>Eukaryota</taxon>
        <taxon>Viridiplantae</taxon>
        <taxon>Streptophyta</taxon>
        <taxon>Embryophyta</taxon>
        <taxon>Tracheophyta</taxon>
        <taxon>Spermatophyta</taxon>
        <taxon>Magnoliopsida</taxon>
        <taxon>eudicotyledons</taxon>
        <taxon>Gunneridae</taxon>
        <taxon>Pentapetalae</taxon>
        <taxon>rosids</taxon>
        <taxon>fabids</taxon>
        <taxon>Fabales</taxon>
        <taxon>Fabaceae</taxon>
        <taxon>Papilionoideae</taxon>
        <taxon>50 kb inversion clade</taxon>
        <taxon>dalbergioids sensu lato</taxon>
        <taxon>Dalbergieae</taxon>
        <taxon>Pterocarpus clade</taxon>
        <taxon>Stylosanthes</taxon>
    </lineage>
</organism>
<name>A0ABU6ZQQ4_9FABA</name>